<reference evidence="4 5" key="1">
    <citation type="submission" date="2018-01" db="EMBL/GenBank/DDBJ databases">
        <authorList>
            <person name="Gaut B.S."/>
            <person name="Morton B.R."/>
            <person name="Clegg M.T."/>
            <person name="Duvall M.R."/>
        </authorList>
    </citation>
    <scope>NUCLEOTIDE SEQUENCE [LARGE SCALE GENOMIC DNA]</scope>
    <source>
        <strain evidence="4">GP69</strain>
    </source>
</reference>
<dbReference type="AlphaFoldDB" id="A0A2K4ZM28"/>
<dbReference type="NCBIfam" id="TIGR01509">
    <property type="entry name" value="HAD-SF-IA-v3"/>
    <property type="match status" value="1"/>
</dbReference>
<dbReference type="NCBIfam" id="TIGR01549">
    <property type="entry name" value="HAD-SF-IA-v1"/>
    <property type="match status" value="1"/>
</dbReference>
<evidence type="ECO:0000256" key="1">
    <source>
        <dbReference type="ARBA" id="ARBA00006171"/>
    </source>
</evidence>
<proteinExistence type="inferred from homology"/>
<gene>
    <name evidence="4" type="ORF">AMURIS_04283</name>
</gene>
<keyword evidence="5" id="KW-1185">Reference proteome</keyword>
<evidence type="ECO:0000256" key="2">
    <source>
        <dbReference type="ARBA" id="ARBA00022723"/>
    </source>
</evidence>
<dbReference type="SFLD" id="SFLDG01129">
    <property type="entry name" value="C1.5:_HAD__Beta-PGM__Phosphata"/>
    <property type="match status" value="1"/>
</dbReference>
<keyword evidence="2" id="KW-0479">Metal-binding</keyword>
<dbReference type="SFLD" id="SFLDS00003">
    <property type="entry name" value="Haloacid_Dehalogenase"/>
    <property type="match status" value="1"/>
</dbReference>
<dbReference type="PANTHER" id="PTHR18901:SF38">
    <property type="entry name" value="PSEUDOURIDINE-5'-PHOSPHATASE"/>
    <property type="match status" value="1"/>
</dbReference>
<organism evidence="4 5">
    <name type="scientific">Acetatifactor muris</name>
    <dbReference type="NCBI Taxonomy" id="879566"/>
    <lineage>
        <taxon>Bacteria</taxon>
        <taxon>Bacillati</taxon>
        <taxon>Bacillota</taxon>
        <taxon>Clostridia</taxon>
        <taxon>Lachnospirales</taxon>
        <taxon>Lachnospiraceae</taxon>
        <taxon>Acetatifactor</taxon>
    </lineage>
</organism>
<dbReference type="PANTHER" id="PTHR18901">
    <property type="entry name" value="2-DEOXYGLUCOSE-6-PHOSPHATE PHOSPHATASE 2"/>
    <property type="match status" value="1"/>
</dbReference>
<evidence type="ECO:0000313" key="4">
    <source>
        <dbReference type="EMBL" id="SOY31539.1"/>
    </source>
</evidence>
<dbReference type="Gene3D" id="1.10.150.240">
    <property type="entry name" value="Putative phosphatase, domain 2"/>
    <property type="match status" value="1"/>
</dbReference>
<dbReference type="Proteomes" id="UP000236311">
    <property type="component" value="Unassembled WGS sequence"/>
</dbReference>
<dbReference type="InterPro" id="IPR006439">
    <property type="entry name" value="HAD-SF_hydro_IA"/>
</dbReference>
<dbReference type="InterPro" id="IPR036412">
    <property type="entry name" value="HAD-like_sf"/>
</dbReference>
<keyword evidence="3 4" id="KW-0378">Hydrolase</keyword>
<dbReference type="InterPro" id="IPR041492">
    <property type="entry name" value="HAD_2"/>
</dbReference>
<dbReference type="EC" id="3.1.3.-" evidence="4"/>
<dbReference type="SFLD" id="SFLDG01135">
    <property type="entry name" value="C1.5.6:_HAD__Beta-PGM__Phospha"/>
    <property type="match status" value="1"/>
</dbReference>
<dbReference type="InterPro" id="IPR023214">
    <property type="entry name" value="HAD_sf"/>
</dbReference>
<evidence type="ECO:0000256" key="3">
    <source>
        <dbReference type="ARBA" id="ARBA00022801"/>
    </source>
</evidence>
<protein>
    <submittedName>
        <fullName evidence="4">Phosphorylated carbohydrates phosphatase</fullName>
        <ecNumber evidence="4">3.1.3.-</ecNumber>
    </submittedName>
</protein>
<comment type="similarity">
    <text evidence="1">Belongs to the HAD-like hydrolase superfamily. CbbY/CbbZ/Gph/YieH family.</text>
</comment>
<dbReference type="InterPro" id="IPR023198">
    <property type="entry name" value="PGP-like_dom2"/>
</dbReference>
<dbReference type="Gene3D" id="3.40.50.1000">
    <property type="entry name" value="HAD superfamily/HAD-like"/>
    <property type="match status" value="1"/>
</dbReference>
<dbReference type="GO" id="GO:0016791">
    <property type="term" value="F:phosphatase activity"/>
    <property type="evidence" value="ECO:0007669"/>
    <property type="project" value="TreeGrafter"/>
</dbReference>
<dbReference type="EMBL" id="OFSM01000027">
    <property type="protein sequence ID" value="SOY31539.1"/>
    <property type="molecule type" value="Genomic_DNA"/>
</dbReference>
<dbReference type="GO" id="GO:0046872">
    <property type="term" value="F:metal ion binding"/>
    <property type="evidence" value="ECO:0007669"/>
    <property type="project" value="UniProtKB-KW"/>
</dbReference>
<dbReference type="PRINTS" id="PR00413">
    <property type="entry name" value="HADHALOGNASE"/>
</dbReference>
<dbReference type="CDD" id="cd07505">
    <property type="entry name" value="HAD_BPGM-like"/>
    <property type="match status" value="1"/>
</dbReference>
<name>A0A2K4ZM28_9FIRM</name>
<dbReference type="SUPFAM" id="SSF56784">
    <property type="entry name" value="HAD-like"/>
    <property type="match status" value="1"/>
</dbReference>
<evidence type="ECO:0000313" key="5">
    <source>
        <dbReference type="Proteomes" id="UP000236311"/>
    </source>
</evidence>
<dbReference type="Pfam" id="PF13419">
    <property type="entry name" value="HAD_2"/>
    <property type="match status" value="1"/>
</dbReference>
<dbReference type="FunFam" id="3.40.50.1000:FF:000036">
    <property type="entry name" value="HAD family hydrolase"/>
    <property type="match status" value="1"/>
</dbReference>
<sequence length="222" mass="25152">MRHKMLWDMDAVIFDMDGSLVDSMWLWKAIDIEYLGRYGISLPEDLQSRIEGMSFSETAVYFKEHFPIPDSLEEIKAAWNRMAWDKYMHEVPLKPGIPEFLNGCRENGIRLGIATSNSRELVENVAEVHNLRAYFTSIVTGCDVARGKPSPDIYLEAARQLEVAPARCLVFEDIVPGILAGKSAGMRVCAVEDAYSLQSREEKKALADYYINDFRGLFISEG</sequence>
<accession>A0A2K4ZM28</accession>